<dbReference type="InterPro" id="IPR003594">
    <property type="entry name" value="HATPase_dom"/>
</dbReference>
<dbReference type="Gene3D" id="3.30.565.10">
    <property type="entry name" value="Histidine kinase-like ATPase, C-terminal domain"/>
    <property type="match status" value="1"/>
</dbReference>
<dbReference type="GO" id="GO:0004721">
    <property type="term" value="F:phosphoprotein phosphatase activity"/>
    <property type="evidence" value="ECO:0007669"/>
    <property type="project" value="UniProtKB-KW"/>
</dbReference>
<dbReference type="Proteomes" id="UP000325787">
    <property type="component" value="Chromosome"/>
</dbReference>
<evidence type="ECO:0000256" key="12">
    <source>
        <dbReference type="ARBA" id="ARBA00022801"/>
    </source>
</evidence>
<dbReference type="InterPro" id="IPR036097">
    <property type="entry name" value="HisK_dim/P_sf"/>
</dbReference>
<dbReference type="PANTHER" id="PTHR44936:SF9">
    <property type="entry name" value="SENSOR PROTEIN CREC"/>
    <property type="match status" value="1"/>
</dbReference>
<keyword evidence="12" id="KW-0378">Hydrolase</keyword>
<dbReference type="Pfam" id="PF02518">
    <property type="entry name" value="HATPase_c"/>
    <property type="match status" value="1"/>
</dbReference>
<dbReference type="SUPFAM" id="SSF47384">
    <property type="entry name" value="Homodimeric domain of signal transducing histidine kinase"/>
    <property type="match status" value="1"/>
</dbReference>
<dbReference type="PROSITE" id="PS50109">
    <property type="entry name" value="HIS_KIN"/>
    <property type="match status" value="1"/>
</dbReference>
<dbReference type="InterPro" id="IPR036890">
    <property type="entry name" value="HATPase_C_sf"/>
</dbReference>
<feature type="transmembrane region" description="Helical" evidence="24">
    <location>
        <begin position="242"/>
        <end position="260"/>
    </location>
</feature>
<evidence type="ECO:0000256" key="8">
    <source>
        <dbReference type="ARBA" id="ARBA00022679"/>
    </source>
</evidence>
<comment type="subcellular location">
    <subcellularLocation>
        <location evidence="4">Cell membrane</location>
        <topology evidence="4">Multi-pass membrane protein</topology>
    </subcellularLocation>
</comment>
<dbReference type="Pfam" id="PF00672">
    <property type="entry name" value="HAMP"/>
    <property type="match status" value="1"/>
</dbReference>
<dbReference type="InterPro" id="IPR050980">
    <property type="entry name" value="2C_sensor_his_kinase"/>
</dbReference>
<evidence type="ECO:0000313" key="28">
    <source>
        <dbReference type="Proteomes" id="UP000325787"/>
    </source>
</evidence>
<feature type="compositionally biased region" description="Gly residues" evidence="23">
    <location>
        <begin position="47"/>
        <end position="61"/>
    </location>
</feature>
<dbReference type="GO" id="GO:0005886">
    <property type="term" value="C:plasma membrane"/>
    <property type="evidence" value="ECO:0007669"/>
    <property type="project" value="UniProtKB-SubCell"/>
</dbReference>
<keyword evidence="7" id="KW-0597">Phosphoprotein</keyword>
<evidence type="ECO:0000256" key="21">
    <source>
        <dbReference type="ARBA" id="ARBA00040454"/>
    </source>
</evidence>
<evidence type="ECO:0000256" key="15">
    <source>
        <dbReference type="ARBA" id="ARBA00022912"/>
    </source>
</evidence>
<dbReference type="InterPro" id="IPR003661">
    <property type="entry name" value="HisK_dim/P_dom"/>
</dbReference>
<dbReference type="EC" id="2.7.13.3" evidence="5"/>
<reference evidence="28" key="1">
    <citation type="journal article" date="2021" name="Curr. Microbiol.">
        <title>Complete genome of nocamycin-producing strain Saccharothrix syringae NRRL B-16468 reveals the biosynthetic potential for secondary metabolites.</title>
        <authorList>
            <person name="Mo X."/>
            <person name="Yang S."/>
        </authorList>
    </citation>
    <scope>NUCLEOTIDE SEQUENCE [LARGE SCALE GENOMIC DNA]</scope>
    <source>
        <strain evidence="28">ATCC 51364 / DSM 43886 / JCM 6844 / KCTC 9398 / NBRC 14523 / NRRL B-16468 / INA 2240</strain>
    </source>
</reference>
<dbReference type="SMART" id="SM00387">
    <property type="entry name" value="HATPase_c"/>
    <property type="match status" value="1"/>
</dbReference>
<keyword evidence="24" id="KW-0472">Membrane</keyword>
<dbReference type="CDD" id="cd06225">
    <property type="entry name" value="HAMP"/>
    <property type="match status" value="1"/>
</dbReference>
<keyword evidence="19" id="KW-0843">Virulence</keyword>
<feature type="region of interest" description="Disordered" evidence="23">
    <location>
        <begin position="1"/>
        <end position="104"/>
    </location>
</feature>
<dbReference type="FunFam" id="1.10.287.130:FF:000001">
    <property type="entry name" value="Two-component sensor histidine kinase"/>
    <property type="match status" value="1"/>
</dbReference>
<evidence type="ECO:0000256" key="13">
    <source>
        <dbReference type="ARBA" id="ARBA00022840"/>
    </source>
</evidence>
<evidence type="ECO:0000256" key="10">
    <source>
        <dbReference type="ARBA" id="ARBA00022741"/>
    </source>
</evidence>
<organism evidence="27 28">
    <name type="scientific">Saccharothrix syringae</name>
    <name type="common">Nocardiopsis syringae</name>
    <dbReference type="NCBI Taxonomy" id="103733"/>
    <lineage>
        <taxon>Bacteria</taxon>
        <taxon>Bacillati</taxon>
        <taxon>Actinomycetota</taxon>
        <taxon>Actinomycetes</taxon>
        <taxon>Pseudonocardiales</taxon>
        <taxon>Pseudonocardiaceae</taxon>
        <taxon>Saccharothrix</taxon>
    </lineage>
</organism>
<keyword evidence="11 27" id="KW-0418">Kinase</keyword>
<evidence type="ECO:0000256" key="14">
    <source>
        <dbReference type="ARBA" id="ARBA00022842"/>
    </source>
</evidence>
<keyword evidence="13" id="KW-0067">ATP-binding</keyword>
<dbReference type="PRINTS" id="PR00344">
    <property type="entry name" value="BCTRLSENSOR"/>
</dbReference>
<evidence type="ECO:0000256" key="20">
    <source>
        <dbReference type="ARBA" id="ARBA00023211"/>
    </source>
</evidence>
<feature type="transmembrane region" description="Helical" evidence="24">
    <location>
        <begin position="110"/>
        <end position="132"/>
    </location>
</feature>
<gene>
    <name evidence="27" type="ORF">EKG83_05800</name>
</gene>
<name>A0A5Q0GST6_SACSY</name>
<sequence>MSLPPHHDAVPGPGTNAVPDPRTNTATGLGSDLGSGHAPGLDTGPGPNSGVGTGAVPGRGAGPSPTSDPGPGPGAGPGPNPSPGPTPTSAPGPGPRQDVPRRGTAPRTGLAFRVTALCLAVAGVAVLVAGLVSARLVLTASREVMRETLSDQADVVADQLTAPDGAGRARVVRVLRGQGIAVVLFGVDGDLVGDPRAVRAVELTGRRSGTAGTRLVEVRDRIALVQETATGDGPGRALLRNIAVALGVGLLVAAAAGLLLGKLVARPLRRTAAVAHAMGGGRRDLRAPERGPAEVAEVAGAVNALADALARSEARQREFLLSVSHELRTPLTAVKGFAESLADGVVAGGDVPAVGRTVVAEADRLDRLVADLLDLARLGADDFRVDLAPVDLVGLVAGAAEVWRARCAAKGLEFRLDLPPGPVVRTTDARRLRQVLDGLLENAVRLTPAGRPVVIALADDPGGALQVRDGGPGLSAEDYRVAFRKGALHAKYERSRPVGTGVGLALVHGLVTRLGGTIGAGPAPEGGAAFTVRLPHA</sequence>
<dbReference type="Gene3D" id="1.10.287.130">
    <property type="match status" value="1"/>
</dbReference>
<evidence type="ECO:0000256" key="7">
    <source>
        <dbReference type="ARBA" id="ARBA00022553"/>
    </source>
</evidence>
<evidence type="ECO:0000256" key="2">
    <source>
        <dbReference type="ARBA" id="ARBA00001936"/>
    </source>
</evidence>
<dbReference type="OrthoDB" id="3190394at2"/>
<proteinExistence type="predicted"/>
<dbReference type="SMART" id="SM00388">
    <property type="entry name" value="HisKA"/>
    <property type="match status" value="1"/>
</dbReference>
<keyword evidence="10" id="KW-0547">Nucleotide-binding</keyword>
<dbReference type="EMBL" id="CP034550">
    <property type="protein sequence ID" value="QFZ17049.1"/>
    <property type="molecule type" value="Genomic_DNA"/>
</dbReference>
<keyword evidence="9 24" id="KW-0812">Transmembrane</keyword>
<evidence type="ECO:0000256" key="3">
    <source>
        <dbReference type="ARBA" id="ARBA00001946"/>
    </source>
</evidence>
<comment type="cofactor">
    <cofactor evidence="2">
        <name>Mn(2+)</name>
        <dbReference type="ChEBI" id="CHEBI:29035"/>
    </cofactor>
</comment>
<dbReference type="InterPro" id="IPR003660">
    <property type="entry name" value="HAMP_dom"/>
</dbReference>
<evidence type="ECO:0000256" key="9">
    <source>
        <dbReference type="ARBA" id="ARBA00022692"/>
    </source>
</evidence>
<keyword evidence="16 24" id="KW-1133">Transmembrane helix</keyword>
<dbReference type="CDD" id="cd00082">
    <property type="entry name" value="HisKA"/>
    <property type="match status" value="1"/>
</dbReference>
<dbReference type="KEGG" id="ssyi:EKG83_05800"/>
<evidence type="ECO:0000256" key="17">
    <source>
        <dbReference type="ARBA" id="ARBA00023012"/>
    </source>
</evidence>
<evidence type="ECO:0000256" key="4">
    <source>
        <dbReference type="ARBA" id="ARBA00004651"/>
    </source>
</evidence>
<dbReference type="PANTHER" id="PTHR44936">
    <property type="entry name" value="SENSOR PROTEIN CREC"/>
    <property type="match status" value="1"/>
</dbReference>
<keyword evidence="28" id="KW-1185">Reference proteome</keyword>
<dbReference type="GO" id="GO:0000155">
    <property type="term" value="F:phosphorelay sensor kinase activity"/>
    <property type="evidence" value="ECO:0007669"/>
    <property type="project" value="InterPro"/>
</dbReference>
<dbReference type="Gene3D" id="6.10.340.10">
    <property type="match status" value="1"/>
</dbReference>
<accession>A0A5Q0GST6</accession>
<dbReference type="GO" id="GO:0005524">
    <property type="term" value="F:ATP binding"/>
    <property type="evidence" value="ECO:0007669"/>
    <property type="project" value="UniProtKB-KW"/>
</dbReference>
<dbReference type="SMART" id="SM00304">
    <property type="entry name" value="HAMP"/>
    <property type="match status" value="1"/>
</dbReference>
<evidence type="ECO:0000313" key="27">
    <source>
        <dbReference type="EMBL" id="QFZ17049.1"/>
    </source>
</evidence>
<evidence type="ECO:0000256" key="5">
    <source>
        <dbReference type="ARBA" id="ARBA00012438"/>
    </source>
</evidence>
<dbReference type="PROSITE" id="PS50885">
    <property type="entry name" value="HAMP"/>
    <property type="match status" value="1"/>
</dbReference>
<evidence type="ECO:0000256" key="6">
    <source>
        <dbReference type="ARBA" id="ARBA00022475"/>
    </source>
</evidence>
<evidence type="ECO:0000259" key="26">
    <source>
        <dbReference type="PROSITE" id="PS50885"/>
    </source>
</evidence>
<dbReference type="InterPro" id="IPR004358">
    <property type="entry name" value="Sig_transdc_His_kin-like_C"/>
</dbReference>
<evidence type="ECO:0000256" key="24">
    <source>
        <dbReference type="SAM" id="Phobius"/>
    </source>
</evidence>
<keyword evidence="18" id="KW-0346">Stress response</keyword>
<evidence type="ECO:0000256" key="11">
    <source>
        <dbReference type="ARBA" id="ARBA00022777"/>
    </source>
</evidence>
<keyword evidence="14" id="KW-0460">Magnesium</keyword>
<dbReference type="AlphaFoldDB" id="A0A5Q0GST6"/>
<evidence type="ECO:0000256" key="23">
    <source>
        <dbReference type="SAM" id="MobiDB-lite"/>
    </source>
</evidence>
<keyword evidence="6" id="KW-1003">Cell membrane</keyword>
<feature type="domain" description="HAMP" evidence="26">
    <location>
        <begin position="262"/>
        <end position="314"/>
    </location>
</feature>
<evidence type="ECO:0000256" key="16">
    <source>
        <dbReference type="ARBA" id="ARBA00022989"/>
    </source>
</evidence>
<dbReference type="SUPFAM" id="SSF55874">
    <property type="entry name" value="ATPase domain of HSP90 chaperone/DNA topoisomerase II/histidine kinase"/>
    <property type="match status" value="1"/>
</dbReference>
<dbReference type="InterPro" id="IPR005467">
    <property type="entry name" value="His_kinase_dom"/>
</dbReference>
<evidence type="ECO:0000256" key="22">
    <source>
        <dbReference type="ARBA" id="ARBA00041776"/>
    </source>
</evidence>
<protein>
    <recommendedName>
        <fullName evidence="21">Signal transduction histidine-protein kinase/phosphatase MprB</fullName>
        <ecNumber evidence="5">2.7.13.3</ecNumber>
    </recommendedName>
    <alternativeName>
        <fullName evidence="22">Mycobacterial persistence regulator B</fullName>
    </alternativeName>
</protein>
<dbReference type="Pfam" id="PF00512">
    <property type="entry name" value="HisKA"/>
    <property type="match status" value="1"/>
</dbReference>
<evidence type="ECO:0000256" key="18">
    <source>
        <dbReference type="ARBA" id="ARBA00023016"/>
    </source>
</evidence>
<evidence type="ECO:0000256" key="1">
    <source>
        <dbReference type="ARBA" id="ARBA00000085"/>
    </source>
</evidence>
<evidence type="ECO:0000259" key="25">
    <source>
        <dbReference type="PROSITE" id="PS50109"/>
    </source>
</evidence>
<comment type="catalytic activity">
    <reaction evidence="1">
        <text>ATP + protein L-histidine = ADP + protein N-phospho-L-histidine.</text>
        <dbReference type="EC" id="2.7.13.3"/>
    </reaction>
</comment>
<keyword evidence="20" id="KW-0464">Manganese</keyword>
<feature type="domain" description="Histidine kinase" evidence="25">
    <location>
        <begin position="322"/>
        <end position="537"/>
    </location>
</feature>
<feature type="compositionally biased region" description="Pro residues" evidence="23">
    <location>
        <begin position="66"/>
        <end position="94"/>
    </location>
</feature>
<keyword evidence="15" id="KW-0904">Protein phosphatase</keyword>
<keyword evidence="8" id="KW-0808">Transferase</keyword>
<comment type="cofactor">
    <cofactor evidence="3">
        <name>Mg(2+)</name>
        <dbReference type="ChEBI" id="CHEBI:18420"/>
    </cofactor>
</comment>
<keyword evidence="17" id="KW-0902">Two-component regulatory system</keyword>
<evidence type="ECO:0000256" key="19">
    <source>
        <dbReference type="ARBA" id="ARBA00023026"/>
    </source>
</evidence>